<feature type="transmembrane region" description="Helical" evidence="14">
    <location>
        <begin position="776"/>
        <end position="794"/>
    </location>
</feature>
<dbReference type="GO" id="GO:0005452">
    <property type="term" value="F:solute:inorganic anion antiporter activity"/>
    <property type="evidence" value="ECO:0007669"/>
    <property type="project" value="InterPro"/>
</dbReference>
<feature type="compositionally biased region" description="Basic and acidic residues" evidence="15">
    <location>
        <begin position="64"/>
        <end position="75"/>
    </location>
</feature>
<reference evidence="18" key="3">
    <citation type="submission" date="2025-09" db="UniProtKB">
        <authorList>
            <consortium name="Ensembl"/>
        </authorList>
    </citation>
    <scope>IDENTIFICATION</scope>
</reference>
<feature type="domain" description="Bicarbonate transporter-like transmembrane" evidence="16">
    <location>
        <begin position="446"/>
        <end position="1005"/>
    </location>
</feature>
<evidence type="ECO:0000313" key="19">
    <source>
        <dbReference type="Proteomes" id="UP000007303"/>
    </source>
</evidence>
<evidence type="ECO:0000256" key="13">
    <source>
        <dbReference type="ARBA" id="ARBA00023201"/>
    </source>
</evidence>
<dbReference type="Gene3D" id="1.10.287.570">
    <property type="entry name" value="Helical hairpin bin"/>
    <property type="match status" value="1"/>
</dbReference>
<dbReference type="PRINTS" id="PR01231">
    <property type="entry name" value="HCO3TRNSPORT"/>
</dbReference>
<dbReference type="InParanoid" id="H3DJN0"/>
<keyword evidence="10 14" id="KW-0472">Membrane</keyword>
<dbReference type="GO" id="GO:0008509">
    <property type="term" value="F:monoatomic anion transmembrane transporter activity"/>
    <property type="evidence" value="ECO:0007669"/>
    <property type="project" value="InterPro"/>
</dbReference>
<feature type="transmembrane region" description="Helical" evidence="14">
    <location>
        <begin position="814"/>
        <end position="830"/>
    </location>
</feature>
<keyword evidence="12" id="KW-0325">Glycoprotein</keyword>
<dbReference type="GO" id="GO:0008510">
    <property type="term" value="F:sodium:bicarbonate symporter activity"/>
    <property type="evidence" value="ECO:0007669"/>
    <property type="project" value="TreeGrafter"/>
</dbReference>
<evidence type="ECO:0000259" key="16">
    <source>
        <dbReference type="Pfam" id="PF00955"/>
    </source>
</evidence>
<proteinExistence type="inferred from homology"/>
<comment type="similarity">
    <text evidence="3 14">Belongs to the anion exchanger (TC 2.A.31) family.</text>
</comment>
<evidence type="ECO:0000256" key="3">
    <source>
        <dbReference type="ARBA" id="ARBA00010993"/>
    </source>
</evidence>
<evidence type="ECO:0000256" key="14">
    <source>
        <dbReference type="RuleBase" id="RU362035"/>
    </source>
</evidence>
<feature type="transmembrane region" description="Helical" evidence="14">
    <location>
        <begin position="592"/>
        <end position="610"/>
    </location>
</feature>
<dbReference type="HOGENOM" id="CLU_002289_5_2_1"/>
<keyword evidence="5" id="KW-1003">Cell membrane</keyword>
<dbReference type="InterPro" id="IPR011531">
    <property type="entry name" value="HCO3_transpt-like_TM_dom"/>
</dbReference>
<dbReference type="FunFam" id="3.40.930.10:FF:000001">
    <property type="entry name" value="Anion exchange protein"/>
    <property type="match status" value="1"/>
</dbReference>
<dbReference type="InterPro" id="IPR003024">
    <property type="entry name" value="Na/HCO3_transpt"/>
</dbReference>
<dbReference type="InterPro" id="IPR003020">
    <property type="entry name" value="HCO3_transpt_euk"/>
</dbReference>
<dbReference type="Pfam" id="PF00955">
    <property type="entry name" value="HCO3_cotransp"/>
    <property type="match status" value="1"/>
</dbReference>
<evidence type="ECO:0000256" key="10">
    <source>
        <dbReference type="ARBA" id="ARBA00023136"/>
    </source>
</evidence>
<evidence type="ECO:0000256" key="5">
    <source>
        <dbReference type="ARBA" id="ARBA00022475"/>
    </source>
</evidence>
<evidence type="ECO:0000256" key="1">
    <source>
        <dbReference type="ARBA" id="ARBA00004221"/>
    </source>
</evidence>
<feature type="domain" description="Band 3 cytoplasmic" evidence="17">
    <location>
        <begin position="116"/>
        <end position="397"/>
    </location>
</feature>
<feature type="region of interest" description="Disordered" evidence="15">
    <location>
        <begin position="395"/>
        <end position="440"/>
    </location>
</feature>
<evidence type="ECO:0000256" key="15">
    <source>
        <dbReference type="SAM" id="MobiDB-lite"/>
    </source>
</evidence>
<evidence type="ECO:0000256" key="7">
    <source>
        <dbReference type="ARBA" id="ARBA00022989"/>
    </source>
</evidence>
<feature type="transmembrane region" description="Helical" evidence="14">
    <location>
        <begin position="562"/>
        <end position="585"/>
    </location>
</feature>
<keyword evidence="6 14" id="KW-0812">Transmembrane</keyword>
<evidence type="ECO:0000256" key="6">
    <source>
        <dbReference type="ARBA" id="ARBA00022692"/>
    </source>
</evidence>
<dbReference type="GO" id="GO:0016324">
    <property type="term" value="C:apical plasma membrane"/>
    <property type="evidence" value="ECO:0007669"/>
    <property type="project" value="UniProtKB-SubCell"/>
</dbReference>
<dbReference type="PANTHER" id="PTHR11453">
    <property type="entry name" value="ANION EXCHANGE PROTEIN"/>
    <property type="match status" value="1"/>
</dbReference>
<evidence type="ECO:0000256" key="12">
    <source>
        <dbReference type="ARBA" id="ARBA00023180"/>
    </source>
</evidence>
<keyword evidence="11" id="KW-1015">Disulfide bond</keyword>
<feature type="transmembrane region" description="Helical" evidence="14">
    <location>
        <begin position="728"/>
        <end position="746"/>
    </location>
</feature>
<evidence type="ECO:0000256" key="2">
    <source>
        <dbReference type="ARBA" id="ARBA00004554"/>
    </source>
</evidence>
<evidence type="ECO:0000313" key="18">
    <source>
        <dbReference type="Ensembl" id="ENSTNIP00000020726.1"/>
    </source>
</evidence>
<dbReference type="PANTHER" id="PTHR11453:SF105">
    <property type="entry name" value="SODIUM BICARBONATE COTRANSPORTER 3"/>
    <property type="match status" value="1"/>
</dbReference>
<dbReference type="Gene3D" id="3.40.930.10">
    <property type="entry name" value="Mannitol-specific EII, Chain A"/>
    <property type="match status" value="1"/>
</dbReference>
<feature type="compositionally biased region" description="Basic residues" evidence="15">
    <location>
        <begin position="46"/>
        <end position="63"/>
    </location>
</feature>
<dbReference type="NCBIfam" id="TIGR00834">
    <property type="entry name" value="ae"/>
    <property type="match status" value="1"/>
</dbReference>
<dbReference type="Ensembl" id="ENSTNIT00000020959.1">
    <property type="protein sequence ID" value="ENSTNIP00000020726.1"/>
    <property type="gene ID" value="ENSTNIG00000017580.1"/>
</dbReference>
<dbReference type="PRINTS" id="PR01232">
    <property type="entry name" value="NAHCO3TRSPRT"/>
</dbReference>
<sequence length="1040" mass="117174">FQGLDEEAIVDHGKSSFTTNTNYEKDDLESHRAVYVGVHVPLGRESRRRHRHRGHRHHRKRKERSSEEGKDDGRDSPTYGWNHTHLKYLIWSLISLDNIPRTVFFSVFMLQCGQLGTEWGETATWLKFEEDVEDGGERWSKPYVATLSLHSLFELRSCILNGTVMLDMRVNSIEEIADMVIDAMVASGQLDEDLRAKVREAMLKKHHHQSERKLSNRIPLVRSFADIGKKHSDPLLLERNGSLVSPSSVPYNLDGNKGLERRPSKAGVSRESSSVDFSKVDMNFMKKIPPGAEASNVLVGEVDFLEKPIIAFVRLSPAVLITGLTEVPVPTRFLFLLLGPRGKGPQYHEIGRSMATLMTDEIFHDVAYKAKDRMDLLSGIDEFLDQVTVLPPGEWDPTIRIEPPKNVPSQMKRKRPSQPNGTASPAGEQEKEEDHQAGPELQRTGRIFGGLVLDVKRKLPFYWSDLRDSLSLQCLASILFLYCACMSPVITFGGLLGEATKGNISAIESLFGASLTGVAYSLFAGQPLTILGSTGPVLVFEKILFKFCNDYSLSYLSLRTSIGLWTAFLCLVLVATDASSLVCYITRFTEEAFAALICIIFIYEALEKLFDLGEHYPYNLHRVIRCSLVYRCQCSPPANVTNELIEMWNKSGYTPDSIPWNSLSVSMCTNLKGEFLGPACGHHGPYIPDVLFWSIILFFTTFFLSAFLKQFKTRRYFPTKVRSTISDFAVFITIMIMVMLDYLMGIPSPKLKVPDRFEPTSKNRGWLIDPLGANPWWTLPMAALPALLCTILIFMDQQITAVIINRKEHKLKKGCGYHLDLLVVAIMLGICSVMGLPWFVAATVLSISHVNSLKLESGSSAPGAQPRFLGIREQRVTGLMIFVLMGCSVFMTSALKFIPMPVLYGVFLYMGASSLKGIQFFDRIKLFGMPSKHQPDLIYLRYVPLWKVHIFTLVQLTCLVLLWVIKASAAAVVFPMMVLALVFVRKLLDFFFTKKDLSWLDDLMPESKKKKEDDKKKKEREKLVSDSEISVRNGVINHIG</sequence>
<evidence type="ECO:0000256" key="4">
    <source>
        <dbReference type="ARBA" id="ARBA00022448"/>
    </source>
</evidence>
<dbReference type="GeneTree" id="ENSGT00940000157045"/>
<dbReference type="Pfam" id="PF07565">
    <property type="entry name" value="Band_3_cyto"/>
    <property type="match status" value="1"/>
</dbReference>
<evidence type="ECO:0000256" key="11">
    <source>
        <dbReference type="ARBA" id="ARBA00023157"/>
    </source>
</evidence>
<evidence type="ECO:0000256" key="8">
    <source>
        <dbReference type="ARBA" id="ARBA00023053"/>
    </source>
</evidence>
<accession>H3DJN0</accession>
<feature type="transmembrane region" description="Helical" evidence="14">
    <location>
        <begin position="901"/>
        <end position="921"/>
    </location>
</feature>
<feature type="compositionally biased region" description="Basic and acidic residues" evidence="15">
    <location>
        <begin position="428"/>
        <end position="437"/>
    </location>
</feature>
<keyword evidence="4 14" id="KW-0813">Transport</keyword>
<dbReference type="AlphaFoldDB" id="H3DJN0"/>
<feature type="transmembrane region" description="Helical" evidence="14">
    <location>
        <begin position="876"/>
        <end position="895"/>
    </location>
</feature>
<keyword evidence="19" id="KW-1185">Reference proteome</keyword>
<dbReference type="GO" id="GO:0051453">
    <property type="term" value="P:regulation of intracellular pH"/>
    <property type="evidence" value="ECO:0007669"/>
    <property type="project" value="TreeGrafter"/>
</dbReference>
<dbReference type="InterPro" id="IPR016152">
    <property type="entry name" value="PTrfase/Anion_transptr"/>
</dbReference>
<keyword evidence="13" id="KW-0739">Sodium transport</keyword>
<protein>
    <recommendedName>
        <fullName evidence="14">Anion exchange protein</fullName>
    </recommendedName>
</protein>
<evidence type="ECO:0000259" key="17">
    <source>
        <dbReference type="Pfam" id="PF07565"/>
    </source>
</evidence>
<dbReference type="FunFam" id="1.10.287.570:FF:000001">
    <property type="entry name" value="Anion exchange protein"/>
    <property type="match status" value="1"/>
</dbReference>
<dbReference type="Proteomes" id="UP000007303">
    <property type="component" value="Unassembled WGS sequence"/>
</dbReference>
<dbReference type="GO" id="GO:0016323">
    <property type="term" value="C:basolateral plasma membrane"/>
    <property type="evidence" value="ECO:0007669"/>
    <property type="project" value="UniProtKB-SubCell"/>
</dbReference>
<dbReference type="InterPro" id="IPR013769">
    <property type="entry name" value="Band3_cytoplasmic_dom"/>
</dbReference>
<name>H3DJN0_TETNG</name>
<dbReference type="STRING" id="99883.ENSTNIP00000020726"/>
<reference evidence="19" key="1">
    <citation type="journal article" date="2004" name="Nature">
        <title>Genome duplication in the teleost fish Tetraodon nigroviridis reveals the early vertebrate proto-karyotype.</title>
        <authorList>
            <person name="Jaillon O."/>
            <person name="Aury J.-M."/>
            <person name="Brunet F."/>
            <person name="Petit J.-L."/>
            <person name="Stange-Thomann N."/>
            <person name="Mauceli E."/>
            <person name="Bouneau L."/>
            <person name="Fischer C."/>
            <person name="Ozouf-Costaz C."/>
            <person name="Bernot A."/>
            <person name="Nicaud S."/>
            <person name="Jaffe D."/>
            <person name="Fisher S."/>
            <person name="Lutfalla G."/>
            <person name="Dossat C."/>
            <person name="Segurens B."/>
            <person name="Dasilva C."/>
            <person name="Salanoubat M."/>
            <person name="Levy M."/>
            <person name="Boudet N."/>
            <person name="Castellano S."/>
            <person name="Anthouard V."/>
            <person name="Jubin C."/>
            <person name="Castelli V."/>
            <person name="Katinka M."/>
            <person name="Vacherie B."/>
            <person name="Biemont C."/>
            <person name="Skalli Z."/>
            <person name="Cattolico L."/>
            <person name="Poulain J."/>
            <person name="De Berardinis V."/>
            <person name="Cruaud C."/>
            <person name="Duprat S."/>
            <person name="Brottier P."/>
            <person name="Coutanceau J.-P."/>
            <person name="Gouzy J."/>
            <person name="Parra G."/>
            <person name="Lardier G."/>
            <person name="Chapple C."/>
            <person name="McKernan K.J."/>
            <person name="McEwan P."/>
            <person name="Bosak S."/>
            <person name="Kellis M."/>
            <person name="Volff J.-N."/>
            <person name="Guigo R."/>
            <person name="Zody M.C."/>
            <person name="Mesirov J."/>
            <person name="Lindblad-Toh K."/>
            <person name="Birren B."/>
            <person name="Nusbaum C."/>
            <person name="Kahn D."/>
            <person name="Robinson-Rechavi M."/>
            <person name="Laudet V."/>
            <person name="Schachter V."/>
            <person name="Quetier F."/>
            <person name="Saurin W."/>
            <person name="Scarpelli C."/>
            <person name="Wincker P."/>
            <person name="Lander E.S."/>
            <person name="Weissenbach J."/>
            <person name="Roest Crollius H."/>
        </authorList>
    </citation>
    <scope>NUCLEOTIDE SEQUENCE [LARGE SCALE GENOMIC DNA]</scope>
</reference>
<keyword evidence="8" id="KW-0915">Sodium</keyword>
<dbReference type="OMA" id="NACHVEP"/>
<feature type="region of interest" description="Disordered" evidence="15">
    <location>
        <begin position="46"/>
        <end position="76"/>
    </location>
</feature>
<keyword evidence="9 14" id="KW-0406">Ion transport</keyword>
<feature type="transmembrane region" description="Helical" evidence="14">
    <location>
        <begin position="475"/>
        <end position="497"/>
    </location>
</feature>
<feature type="transmembrane region" description="Helical" evidence="14">
    <location>
        <begin position="690"/>
        <end position="708"/>
    </location>
</feature>
<dbReference type="SUPFAM" id="SSF55804">
    <property type="entry name" value="Phoshotransferase/anion transport protein"/>
    <property type="match status" value="1"/>
</dbReference>
<keyword evidence="7 14" id="KW-1133">Transmembrane helix</keyword>
<reference evidence="18" key="2">
    <citation type="submission" date="2025-08" db="UniProtKB">
        <authorList>
            <consortium name="Ensembl"/>
        </authorList>
    </citation>
    <scope>IDENTIFICATION</scope>
</reference>
<evidence type="ECO:0000256" key="9">
    <source>
        <dbReference type="ARBA" id="ARBA00023065"/>
    </source>
</evidence>
<comment type="subcellular location">
    <subcellularLocation>
        <location evidence="1">Apical cell membrane</location>
    </subcellularLocation>
    <subcellularLocation>
        <location evidence="2">Basolateral cell membrane</location>
        <topology evidence="2">Multi-pass membrane protein</topology>
    </subcellularLocation>
    <subcellularLocation>
        <location evidence="14">Membrane</location>
        <topology evidence="14">Multi-pass membrane protein</topology>
    </subcellularLocation>
</comment>
<feature type="transmembrane region" description="Helical" evidence="14">
    <location>
        <begin position="969"/>
        <end position="988"/>
    </location>
</feature>
<organism evidence="18 19">
    <name type="scientific">Tetraodon nigroviridis</name>
    <name type="common">Spotted green pufferfish</name>
    <name type="synonym">Chelonodon nigroviridis</name>
    <dbReference type="NCBI Taxonomy" id="99883"/>
    <lineage>
        <taxon>Eukaryota</taxon>
        <taxon>Metazoa</taxon>
        <taxon>Chordata</taxon>
        <taxon>Craniata</taxon>
        <taxon>Vertebrata</taxon>
        <taxon>Euteleostomi</taxon>
        <taxon>Actinopterygii</taxon>
        <taxon>Neopterygii</taxon>
        <taxon>Teleostei</taxon>
        <taxon>Neoteleostei</taxon>
        <taxon>Acanthomorphata</taxon>
        <taxon>Eupercaria</taxon>
        <taxon>Tetraodontiformes</taxon>
        <taxon>Tetradontoidea</taxon>
        <taxon>Tetraodontidae</taxon>
        <taxon>Tetraodon</taxon>
    </lineage>
</organism>